<protein>
    <submittedName>
        <fullName evidence="1">Uncharacterized protein</fullName>
    </submittedName>
</protein>
<reference evidence="1" key="1">
    <citation type="submission" date="2016-04" db="EMBL/GenBank/DDBJ databases">
        <authorList>
            <person name="Evans L.H."/>
            <person name="Alamgir A."/>
            <person name="Owens N."/>
            <person name="Weber N.D."/>
            <person name="Virtaneva K."/>
            <person name="Barbian K."/>
            <person name="Babar A."/>
            <person name="Rosenke K."/>
        </authorList>
    </citation>
    <scope>NUCLEOTIDE SEQUENCE</scope>
    <source>
        <strain evidence="1">86-2</strain>
    </source>
</reference>
<proteinExistence type="predicted"/>
<sequence length="68" mass="8575">MWGEIMWLLKWYVWNRWVFKLLSRDVAEPEQFLLHCWEENLAKCRDYATIWRDINRIHGKQIRVQVKK</sequence>
<organism evidence="1">
    <name type="scientific">uncultured Citrobacter sp</name>
    <dbReference type="NCBI Taxonomy" id="200446"/>
    <lineage>
        <taxon>Bacteria</taxon>
        <taxon>Pseudomonadati</taxon>
        <taxon>Pseudomonadota</taxon>
        <taxon>Gammaproteobacteria</taxon>
        <taxon>Enterobacterales</taxon>
        <taxon>Enterobacteriaceae</taxon>
        <taxon>Citrobacter</taxon>
        <taxon>environmental samples</taxon>
    </lineage>
</organism>
<evidence type="ECO:0000313" key="1">
    <source>
        <dbReference type="EMBL" id="SBV66338.1"/>
    </source>
</evidence>
<name>A0A212IHQ5_9ENTR</name>
<accession>A0A212IHQ5</accession>
<dbReference type="EMBL" id="FLUA01000049">
    <property type="protein sequence ID" value="SBV66338.1"/>
    <property type="molecule type" value="Genomic_DNA"/>
</dbReference>
<dbReference type="AlphaFoldDB" id="A0A212IHQ5"/>
<gene>
    <name evidence="1" type="ORF">KL86CIT2_50129</name>
</gene>